<keyword evidence="2" id="KW-1185">Reference proteome</keyword>
<sequence>MCMGTNSNREPVFRFREFSVVNNMAGMKVGTDGVLLGAWADGDGCAKALDVGTGCGLIALMLAQRYKALKVLGIDIMDNAVCEAAENFKLSPWNDRLSARCIDFNSLDYSFGKFDMVVSNPPFFTTALHSPDSARKAARHGVNLAFSDIIRRCAGTLLAEDGRLCMISPSDAGGDIEFNVALNGMCVQRRTDVFTRQGAPARRIMWQIGKKACTMKHDSLLIGSDEYKLLTSPFYL</sequence>
<gene>
    <name evidence="1" type="ORF">E5990_07650</name>
</gene>
<keyword evidence="1" id="KW-0489">Methyltransferase</keyword>
<evidence type="ECO:0000313" key="1">
    <source>
        <dbReference type="EMBL" id="THG47628.1"/>
    </source>
</evidence>
<dbReference type="Proteomes" id="UP000305401">
    <property type="component" value="Unassembled WGS sequence"/>
</dbReference>
<accession>A0AC61S4I4</accession>
<reference evidence="1" key="1">
    <citation type="submission" date="2019-04" db="EMBL/GenBank/DDBJ databases">
        <title>Microbes associate with the intestines of laboratory mice.</title>
        <authorList>
            <person name="Navarre W."/>
            <person name="Wong E."/>
            <person name="Huang K.C."/>
            <person name="Tropini C."/>
            <person name="Ng K."/>
            <person name="Yu B."/>
        </authorList>
    </citation>
    <scope>NUCLEOTIDE SEQUENCE</scope>
    <source>
        <strain evidence="1">NM86_A22</strain>
    </source>
</reference>
<dbReference type="EMBL" id="SSTG01000094">
    <property type="protein sequence ID" value="THG47628.1"/>
    <property type="molecule type" value="Genomic_DNA"/>
</dbReference>
<keyword evidence="1" id="KW-0808">Transferase</keyword>
<organism evidence="1 2">
    <name type="scientific">Muribaculum caecicola</name>
    <dbReference type="NCBI Taxonomy" id="3038144"/>
    <lineage>
        <taxon>Bacteria</taxon>
        <taxon>Pseudomonadati</taxon>
        <taxon>Bacteroidota</taxon>
        <taxon>Bacteroidia</taxon>
        <taxon>Bacteroidales</taxon>
        <taxon>Muribaculaceae</taxon>
        <taxon>Muribaculum</taxon>
    </lineage>
</organism>
<comment type="caution">
    <text evidence="1">The sequence shown here is derived from an EMBL/GenBank/DDBJ whole genome shotgun (WGS) entry which is preliminary data.</text>
</comment>
<evidence type="ECO:0000313" key="2">
    <source>
        <dbReference type="Proteomes" id="UP000305401"/>
    </source>
</evidence>
<name>A0AC61S4I4_9BACT</name>
<protein>
    <submittedName>
        <fullName evidence="1">Methyltransferase domain-containing protein</fullName>
    </submittedName>
</protein>
<proteinExistence type="predicted"/>